<proteinExistence type="predicted"/>
<evidence type="ECO:0000256" key="1">
    <source>
        <dbReference type="ARBA" id="ARBA00022603"/>
    </source>
</evidence>
<accession>A0A4Q7J4F3</accession>
<evidence type="ECO:0000313" key="5">
    <source>
        <dbReference type="EMBL" id="RZQ61173.1"/>
    </source>
</evidence>
<dbReference type="InterPro" id="IPR029063">
    <property type="entry name" value="SAM-dependent_MTases_sf"/>
</dbReference>
<dbReference type="GO" id="GO:0032259">
    <property type="term" value="P:methylation"/>
    <property type="evidence" value="ECO:0007669"/>
    <property type="project" value="UniProtKB-KW"/>
</dbReference>
<dbReference type="EMBL" id="SFCC01000013">
    <property type="protein sequence ID" value="RZQ61173.1"/>
    <property type="molecule type" value="Genomic_DNA"/>
</dbReference>
<feature type="domain" description="Methyltransferase" evidence="4">
    <location>
        <begin position="46"/>
        <end position="135"/>
    </location>
</feature>
<evidence type="ECO:0000313" key="6">
    <source>
        <dbReference type="Proteomes" id="UP000292003"/>
    </source>
</evidence>
<dbReference type="CDD" id="cd02440">
    <property type="entry name" value="AdoMet_MTases"/>
    <property type="match status" value="1"/>
</dbReference>
<dbReference type="Gene3D" id="3.40.50.150">
    <property type="entry name" value="Vaccinia Virus protein VP39"/>
    <property type="match status" value="1"/>
</dbReference>
<comment type="caution">
    <text evidence="5">The sequence shown here is derived from an EMBL/GenBank/DDBJ whole genome shotgun (WGS) entry which is preliminary data.</text>
</comment>
<dbReference type="AlphaFoldDB" id="A0A4Q7J4F3"/>
<protein>
    <submittedName>
        <fullName evidence="5">Class I SAM-dependent methyltransferase</fullName>
    </submittedName>
</protein>
<keyword evidence="3" id="KW-0949">S-adenosyl-L-methionine</keyword>
<dbReference type="PANTHER" id="PTHR43464">
    <property type="entry name" value="METHYLTRANSFERASE"/>
    <property type="match status" value="1"/>
</dbReference>
<sequence>MYQMFQSRFAEIYDLLMRSRAKDYDTESAQVERVVRARNPNASSLLDVACGTGLHLRSFAERFDRAVGFDQSKDMLSVAQGHIAGLETRSGDMRHFDLGETFDVITCMFAVPLLQSVAELESMISCFLRHLNPNGVLVIEPWHNPEQFIPGYISSDLITDGPRKVYRVSHSMHHPDGKDRVHMVVHYVDTDPESGMQYLTETCDMTLFTREHYEATFAKVGCVAEHVQLQPFERGLWVAQRA</sequence>
<keyword evidence="6" id="KW-1185">Reference proteome</keyword>
<dbReference type="Proteomes" id="UP000292003">
    <property type="component" value="Unassembled WGS sequence"/>
</dbReference>
<dbReference type="InterPro" id="IPR041698">
    <property type="entry name" value="Methyltransf_25"/>
</dbReference>
<dbReference type="Gene3D" id="2.20.130.10">
    <property type="entry name" value="CAC2371-like domains"/>
    <property type="match status" value="1"/>
</dbReference>
<gene>
    <name evidence="5" type="ORF">EWH70_25165</name>
</gene>
<evidence type="ECO:0000259" key="4">
    <source>
        <dbReference type="Pfam" id="PF13649"/>
    </source>
</evidence>
<reference evidence="5 6" key="1">
    <citation type="submission" date="2019-02" db="EMBL/GenBank/DDBJ databases">
        <title>Draft genome sequence of Amycolatopsis sp. 8-3EHSu isolated from roots of Suaeda maritima.</title>
        <authorList>
            <person name="Duangmal K."/>
            <person name="Chantavorakit T."/>
        </authorList>
    </citation>
    <scope>NUCLEOTIDE SEQUENCE [LARGE SCALE GENOMIC DNA]</scope>
    <source>
        <strain evidence="5 6">8-3EHSu</strain>
    </source>
</reference>
<organism evidence="5 6">
    <name type="scientific">Amycolatopsis suaedae</name>
    <dbReference type="NCBI Taxonomy" id="2510978"/>
    <lineage>
        <taxon>Bacteria</taxon>
        <taxon>Bacillati</taxon>
        <taxon>Actinomycetota</taxon>
        <taxon>Actinomycetes</taxon>
        <taxon>Pseudonocardiales</taxon>
        <taxon>Pseudonocardiaceae</taxon>
        <taxon>Amycolatopsis</taxon>
    </lineage>
</organism>
<dbReference type="PANTHER" id="PTHR43464:SF19">
    <property type="entry name" value="UBIQUINONE BIOSYNTHESIS O-METHYLTRANSFERASE, MITOCHONDRIAL"/>
    <property type="match status" value="1"/>
</dbReference>
<name>A0A4Q7J4F3_9PSEU</name>
<dbReference type="GO" id="GO:0008168">
    <property type="term" value="F:methyltransferase activity"/>
    <property type="evidence" value="ECO:0007669"/>
    <property type="project" value="UniProtKB-KW"/>
</dbReference>
<evidence type="ECO:0000256" key="2">
    <source>
        <dbReference type="ARBA" id="ARBA00022679"/>
    </source>
</evidence>
<keyword evidence="1 5" id="KW-0489">Methyltransferase</keyword>
<evidence type="ECO:0000256" key="3">
    <source>
        <dbReference type="ARBA" id="ARBA00022691"/>
    </source>
</evidence>
<dbReference type="Pfam" id="PF13649">
    <property type="entry name" value="Methyltransf_25"/>
    <property type="match status" value="1"/>
</dbReference>
<keyword evidence="2 5" id="KW-0808">Transferase</keyword>
<dbReference type="SUPFAM" id="SSF53335">
    <property type="entry name" value="S-adenosyl-L-methionine-dependent methyltransferases"/>
    <property type="match status" value="1"/>
</dbReference>
<dbReference type="OrthoDB" id="189743at2"/>